<feature type="transmembrane region" description="Helical" evidence="5">
    <location>
        <begin position="107"/>
        <end position="129"/>
    </location>
</feature>
<keyword evidence="2 5" id="KW-0812">Transmembrane</keyword>
<evidence type="ECO:0000256" key="4">
    <source>
        <dbReference type="ARBA" id="ARBA00023136"/>
    </source>
</evidence>
<evidence type="ECO:0000259" key="6">
    <source>
        <dbReference type="Pfam" id="PF04893"/>
    </source>
</evidence>
<dbReference type="Pfam" id="PF04893">
    <property type="entry name" value="Yip1"/>
    <property type="match status" value="1"/>
</dbReference>
<proteinExistence type="predicted"/>
<feature type="domain" description="Yip1" evidence="6">
    <location>
        <begin position="15"/>
        <end position="184"/>
    </location>
</feature>
<evidence type="ECO:0000256" key="1">
    <source>
        <dbReference type="ARBA" id="ARBA00004141"/>
    </source>
</evidence>
<dbReference type="RefSeq" id="WP_024836802.1">
    <property type="nucleotide sequence ID" value="NZ_CP113524.1"/>
</dbReference>
<organism evidence="7 8">
    <name type="scientific">Lacrimispora xylanolytica</name>
    <dbReference type="NCBI Taxonomy" id="29375"/>
    <lineage>
        <taxon>Bacteria</taxon>
        <taxon>Bacillati</taxon>
        <taxon>Bacillota</taxon>
        <taxon>Clostridia</taxon>
        <taxon>Lachnospirales</taxon>
        <taxon>Lachnospiraceae</taxon>
        <taxon>Lacrimispora</taxon>
    </lineage>
</organism>
<name>A0ABY7AEQ2_9FIRM</name>
<feature type="transmembrane region" description="Helical" evidence="5">
    <location>
        <begin position="135"/>
        <end position="156"/>
    </location>
</feature>
<evidence type="ECO:0000256" key="2">
    <source>
        <dbReference type="ARBA" id="ARBA00022692"/>
    </source>
</evidence>
<dbReference type="InterPro" id="IPR006977">
    <property type="entry name" value="Yip1_dom"/>
</dbReference>
<reference evidence="7" key="1">
    <citation type="submission" date="2022-11" db="EMBL/GenBank/DDBJ databases">
        <title>Lacrimispora xylanolytica sy1, complete genome.</title>
        <authorList>
            <person name="Choi S."/>
        </authorList>
    </citation>
    <scope>NUCLEOTIDE SEQUENCE</scope>
    <source>
        <strain evidence="7">Sy1</strain>
    </source>
</reference>
<keyword evidence="4 5" id="KW-0472">Membrane</keyword>
<sequence length="210" mass="23981">MTANRYVSSLKYSLYVITHPLDGFWDLTHEKRGSLAAANTIVLLTLLARIMSLQYTSFQFMQVYREGINIFVYIASILFPLVLFCVGNWGLTTLFDGKGKLSQICMGVGYALAPYPLIRFPMIILSNLITVEEGAFYNFALVFMMGWIAVLMICAMMEIHEYSMTKTILFMIASVFAMLVMIFILLLFFSMISQGISYFVSIVKEIMFRM</sequence>
<dbReference type="EMBL" id="CP113524">
    <property type="protein sequence ID" value="WAJ25061.1"/>
    <property type="molecule type" value="Genomic_DNA"/>
</dbReference>
<evidence type="ECO:0000313" key="8">
    <source>
        <dbReference type="Proteomes" id="UP001163115"/>
    </source>
</evidence>
<evidence type="ECO:0000256" key="5">
    <source>
        <dbReference type="SAM" id="Phobius"/>
    </source>
</evidence>
<keyword evidence="8" id="KW-1185">Reference proteome</keyword>
<gene>
    <name evidence="7" type="ORF">OW255_06005</name>
</gene>
<evidence type="ECO:0000313" key="7">
    <source>
        <dbReference type="EMBL" id="WAJ25061.1"/>
    </source>
</evidence>
<comment type="subcellular location">
    <subcellularLocation>
        <location evidence="1">Membrane</location>
        <topology evidence="1">Multi-pass membrane protein</topology>
    </subcellularLocation>
</comment>
<feature type="transmembrane region" description="Helical" evidence="5">
    <location>
        <begin position="70"/>
        <end position="95"/>
    </location>
</feature>
<feature type="transmembrane region" description="Helical" evidence="5">
    <location>
        <begin position="168"/>
        <end position="192"/>
    </location>
</feature>
<evidence type="ECO:0000256" key="3">
    <source>
        <dbReference type="ARBA" id="ARBA00022989"/>
    </source>
</evidence>
<keyword evidence="3 5" id="KW-1133">Transmembrane helix</keyword>
<protein>
    <submittedName>
        <fullName evidence="7">YIP1 family protein</fullName>
    </submittedName>
</protein>
<accession>A0ABY7AEQ2</accession>
<dbReference type="Proteomes" id="UP001163115">
    <property type="component" value="Chromosome"/>
</dbReference>